<reference evidence="1 2" key="1">
    <citation type="journal article" date="2016" name="PLoS Pathog.">
        <title>Biosynthesis of antibiotic leucinostatins in bio-control fungus Purpureocillium lilacinum and their inhibition on phytophthora revealed by genome mining.</title>
        <authorList>
            <person name="Wang G."/>
            <person name="Liu Z."/>
            <person name="Lin R."/>
            <person name="Li E."/>
            <person name="Mao Z."/>
            <person name="Ling J."/>
            <person name="Yang Y."/>
            <person name="Yin W.B."/>
            <person name="Xie B."/>
        </authorList>
    </citation>
    <scope>NUCLEOTIDE SEQUENCE [LARGE SCALE GENOMIC DNA]</scope>
    <source>
        <strain evidence="1">170</strain>
    </source>
</reference>
<dbReference type="AlphaFoldDB" id="A0A179FSE5"/>
<proteinExistence type="predicted"/>
<dbReference type="Proteomes" id="UP000078397">
    <property type="component" value="Unassembled WGS sequence"/>
</dbReference>
<sequence>MASTSEFPFAGIYASEMVKFTVSNDLFKCSIHKKALIGRIPDMEHTLQRTGPTESSRENRGYNPQEGVFNWEHVEVSFFDGFFQYVYTGSYIAPAPEPVKSQPFRREPSVPPHDTQHPSEYFDEQLALLKKVNEARRFLLLRVFHAEYFIYADDDALRHDLPLNNDQSESHAMILYYHMNMHWYATGFDLPGLATLANAKLYQTLVQFELHDQGVADLVKLLELINDEEDDTADSLCVSMLHHFLVCHWDTLWQFVPFREISFYENIQACHLLRKLSANL</sequence>
<dbReference type="OrthoDB" id="9997739at2759"/>
<dbReference type="EMBL" id="LSBJ02000003">
    <property type="protein sequence ID" value="OAQ67939.1"/>
    <property type="molecule type" value="Genomic_DNA"/>
</dbReference>
<comment type="caution">
    <text evidence="1">The sequence shown here is derived from an EMBL/GenBank/DDBJ whole genome shotgun (WGS) entry which is preliminary data.</text>
</comment>
<gene>
    <name evidence="1" type="ORF">VFPPC_04262</name>
</gene>
<dbReference type="GeneID" id="28847637"/>
<organism evidence="1 2">
    <name type="scientific">Pochonia chlamydosporia 170</name>
    <dbReference type="NCBI Taxonomy" id="1380566"/>
    <lineage>
        <taxon>Eukaryota</taxon>
        <taxon>Fungi</taxon>
        <taxon>Dikarya</taxon>
        <taxon>Ascomycota</taxon>
        <taxon>Pezizomycotina</taxon>
        <taxon>Sordariomycetes</taxon>
        <taxon>Hypocreomycetidae</taxon>
        <taxon>Hypocreales</taxon>
        <taxon>Clavicipitaceae</taxon>
        <taxon>Pochonia</taxon>
    </lineage>
</organism>
<protein>
    <submittedName>
        <fullName evidence="1">Transposase protein domain-containing protein</fullName>
    </submittedName>
</protein>
<evidence type="ECO:0000313" key="2">
    <source>
        <dbReference type="Proteomes" id="UP000078397"/>
    </source>
</evidence>
<keyword evidence="2" id="KW-1185">Reference proteome</keyword>
<dbReference type="RefSeq" id="XP_018144789.1">
    <property type="nucleotide sequence ID" value="XM_018283643.1"/>
</dbReference>
<evidence type="ECO:0000313" key="1">
    <source>
        <dbReference type="EMBL" id="OAQ67939.1"/>
    </source>
</evidence>
<accession>A0A179FSE5</accession>
<name>A0A179FSE5_METCM</name>
<dbReference type="KEGG" id="pchm:VFPPC_04262"/>